<feature type="transmembrane region" description="Helical" evidence="6">
    <location>
        <begin position="197"/>
        <end position="218"/>
    </location>
</feature>
<feature type="transmembrane region" description="Helical" evidence="6">
    <location>
        <begin position="66"/>
        <end position="84"/>
    </location>
</feature>
<dbReference type="PANTHER" id="PTHR30086:SF20">
    <property type="entry name" value="ARGININE EXPORTER PROTEIN ARGO-RELATED"/>
    <property type="match status" value="1"/>
</dbReference>
<reference evidence="7 8" key="1">
    <citation type="submission" date="2023-05" db="EMBL/GenBank/DDBJ databases">
        <title>Corynebacterium suedekumii sp. nov. and Corynebacterium breve sp. nov. isolated from raw cow's milk.</title>
        <authorList>
            <person name="Baer M.K."/>
            <person name="Mehl L."/>
            <person name="Hellmuth R."/>
            <person name="Marke G."/>
            <person name="Lipski A."/>
        </authorList>
    </citation>
    <scope>NUCLEOTIDE SEQUENCE [LARGE SCALE GENOMIC DNA]</scope>
    <source>
        <strain evidence="7 8">R4</strain>
    </source>
</reference>
<dbReference type="EMBL" id="CP126969">
    <property type="protein sequence ID" value="WIM68671.1"/>
    <property type="molecule type" value="Genomic_DNA"/>
</dbReference>
<organism evidence="7 8">
    <name type="scientific">Corynebacterium breve</name>
    <dbReference type="NCBI Taxonomy" id="3049799"/>
    <lineage>
        <taxon>Bacteria</taxon>
        <taxon>Bacillati</taxon>
        <taxon>Actinomycetota</taxon>
        <taxon>Actinomycetes</taxon>
        <taxon>Mycobacteriales</taxon>
        <taxon>Corynebacteriaceae</taxon>
        <taxon>Corynebacterium</taxon>
    </lineage>
</organism>
<comment type="subcellular location">
    <subcellularLocation>
        <location evidence="1">Cell membrane</location>
        <topology evidence="1">Multi-pass membrane protein</topology>
    </subcellularLocation>
</comment>
<accession>A0ABY8VG81</accession>
<protein>
    <submittedName>
        <fullName evidence="7">LysE family transporter</fullName>
    </submittedName>
</protein>
<evidence type="ECO:0000313" key="8">
    <source>
        <dbReference type="Proteomes" id="UP001225598"/>
    </source>
</evidence>
<evidence type="ECO:0000256" key="2">
    <source>
        <dbReference type="ARBA" id="ARBA00022475"/>
    </source>
</evidence>
<evidence type="ECO:0000256" key="5">
    <source>
        <dbReference type="ARBA" id="ARBA00023136"/>
    </source>
</evidence>
<sequence>MTTIFAGIALGFSLIVSLGPQNIFLIKQGIKREALAAIVTVCILSDILLYVIAVTGVGELTQRAPIVLEVLKWIGVAYLAWFGFQAFRDAATASEQELQVVEDSAPVRQASAGQVQVKARAATTQKVSAPIGTLLMLTWVNPNMWIDGVVIGGIANQYPGTGPWLFIIGATISSLIWFPMVAYGASALSRPLSSPRVWRVLNVVIGIVLTILAIKLALL</sequence>
<feature type="transmembrane region" description="Helical" evidence="6">
    <location>
        <begin position="164"/>
        <end position="185"/>
    </location>
</feature>
<keyword evidence="2" id="KW-1003">Cell membrane</keyword>
<proteinExistence type="predicted"/>
<feature type="transmembrane region" description="Helical" evidence="6">
    <location>
        <begin position="34"/>
        <end position="54"/>
    </location>
</feature>
<dbReference type="RefSeq" id="WP_284826368.1">
    <property type="nucleotide sequence ID" value="NZ_CP126969.1"/>
</dbReference>
<keyword evidence="3 6" id="KW-0812">Transmembrane</keyword>
<evidence type="ECO:0000256" key="6">
    <source>
        <dbReference type="SAM" id="Phobius"/>
    </source>
</evidence>
<dbReference type="InterPro" id="IPR001123">
    <property type="entry name" value="LeuE-type"/>
</dbReference>
<evidence type="ECO:0000256" key="3">
    <source>
        <dbReference type="ARBA" id="ARBA00022692"/>
    </source>
</evidence>
<name>A0ABY8VG81_9CORY</name>
<keyword evidence="8" id="KW-1185">Reference proteome</keyword>
<gene>
    <name evidence="7" type="ORF">QP027_04585</name>
</gene>
<dbReference type="Pfam" id="PF01810">
    <property type="entry name" value="LysE"/>
    <property type="match status" value="1"/>
</dbReference>
<dbReference type="Proteomes" id="UP001225598">
    <property type="component" value="Chromosome"/>
</dbReference>
<evidence type="ECO:0000256" key="4">
    <source>
        <dbReference type="ARBA" id="ARBA00022989"/>
    </source>
</evidence>
<evidence type="ECO:0000256" key="1">
    <source>
        <dbReference type="ARBA" id="ARBA00004651"/>
    </source>
</evidence>
<evidence type="ECO:0000313" key="7">
    <source>
        <dbReference type="EMBL" id="WIM68671.1"/>
    </source>
</evidence>
<keyword evidence="4 6" id="KW-1133">Transmembrane helix</keyword>
<keyword evidence="5 6" id="KW-0472">Membrane</keyword>
<dbReference type="PANTHER" id="PTHR30086">
    <property type="entry name" value="ARGININE EXPORTER PROTEIN ARGO"/>
    <property type="match status" value="1"/>
</dbReference>